<dbReference type="InterPro" id="IPR051681">
    <property type="entry name" value="Ser/Thr_Kinases-Pseudokinases"/>
</dbReference>
<evidence type="ECO:0000313" key="4">
    <source>
        <dbReference type="EMBL" id="KAK8893096.1"/>
    </source>
</evidence>
<dbReference type="InterPro" id="IPR011009">
    <property type="entry name" value="Kinase-like_dom_sf"/>
</dbReference>
<dbReference type="SUPFAM" id="SSF49562">
    <property type="entry name" value="C2 domain (Calcium/lipid-binding domain, CaLB)"/>
    <property type="match status" value="2"/>
</dbReference>
<dbReference type="InterPro" id="IPR000719">
    <property type="entry name" value="Prot_kinase_dom"/>
</dbReference>
<evidence type="ECO:0008006" key="6">
    <source>
        <dbReference type="Google" id="ProtNLM"/>
    </source>
</evidence>
<comment type="caution">
    <text evidence="4">The sequence shown here is derived from an EMBL/GenBank/DDBJ whole genome shotgun (WGS) entry which is preliminary data.</text>
</comment>
<dbReference type="Gene3D" id="1.10.510.10">
    <property type="entry name" value="Transferase(Phosphotransferase) domain 1"/>
    <property type="match status" value="1"/>
</dbReference>
<sequence>MLFLRESEILHKLSHPSIVKFCGINFQSFKDQSILSPTIITEYLPNGSLKEILNKENNSLADKDWGSTKKYICLLGITDAMRYLHKHGILHRDLNPENILIDANYYPRICDFGLSKCFSEILTKSVQLSVTGKLGTSLYMAPELLLEEDDNVHYGVGIDVYAFAFIAYEIVTGEEPFYSKGKERMSTVKLFKTIMAGTRPNFNDFVTEKMKDLISRCWSHDPGDRPTFDEIFDLLSNDFSYFQEDVDADEVNEYLEMLKDETDDSNPGLTKKNDNKEIEAKNQEIDRLLKEKVEIETKNKAEVDRLLKEKIEIETRSKTEVDRLLKEKIEIETKNKAEVDRLLKEKIEIETKNKTEVDRLLKEKIEIETKNKTEVDRLVKEKEEAETRYREELDLLKKELNELKKTSETPTNANAQDDLPKMHIKIHAFGGKRLSVMDKKAKLDVCASFELKNRPDSKEKTKVVNGSSPVWNQNFVIDVPDIKNDVLVVNLWNRIIKPFGIEEEKIMDEQEIPLSDALVGQKKVINNKIFLNKKNTGILHFEYQLCNGLAPRPCKLIVHAINAVNLIKFDMDWSDPYLTFQIKDDPDSFKRSKTCNITVNPIWNETFEFQIKEWNTAVLVVNLWDEDLKHDAKMMNELELPLIQWPVGTHAILSEDIKLRRRNAGTLFIGIDVLK</sequence>
<dbReference type="CDD" id="cd00030">
    <property type="entry name" value="C2"/>
    <property type="match status" value="2"/>
</dbReference>
<dbReference type="InterPro" id="IPR001245">
    <property type="entry name" value="Ser-Thr/Tyr_kinase_cat_dom"/>
</dbReference>
<dbReference type="Gene3D" id="2.60.40.150">
    <property type="entry name" value="C2 domain"/>
    <property type="match status" value="2"/>
</dbReference>
<dbReference type="Pfam" id="PF00168">
    <property type="entry name" value="C2"/>
    <property type="match status" value="2"/>
</dbReference>
<dbReference type="InterPro" id="IPR035892">
    <property type="entry name" value="C2_domain_sf"/>
</dbReference>
<dbReference type="PANTHER" id="PTHR44329">
    <property type="entry name" value="SERINE/THREONINE-PROTEIN KINASE TNNI3K-RELATED"/>
    <property type="match status" value="1"/>
</dbReference>
<evidence type="ECO:0000256" key="1">
    <source>
        <dbReference type="SAM" id="Coils"/>
    </source>
</evidence>
<dbReference type="SUPFAM" id="SSF56112">
    <property type="entry name" value="Protein kinase-like (PK-like)"/>
    <property type="match status" value="1"/>
</dbReference>
<dbReference type="Proteomes" id="UP001470230">
    <property type="component" value="Unassembled WGS sequence"/>
</dbReference>
<dbReference type="PRINTS" id="PR00109">
    <property type="entry name" value="TYRKINASE"/>
</dbReference>
<name>A0ABR2KPX0_9EUKA</name>
<keyword evidence="5" id="KW-1185">Reference proteome</keyword>
<feature type="domain" description="C2" evidence="2">
    <location>
        <begin position="405"/>
        <end position="527"/>
    </location>
</feature>
<dbReference type="PANTHER" id="PTHR44329:SF214">
    <property type="entry name" value="PROTEIN KINASE DOMAIN-CONTAINING PROTEIN"/>
    <property type="match status" value="1"/>
</dbReference>
<reference evidence="4 5" key="1">
    <citation type="submission" date="2024-04" db="EMBL/GenBank/DDBJ databases">
        <title>Tritrichomonas musculus Genome.</title>
        <authorList>
            <person name="Alves-Ferreira E."/>
            <person name="Grigg M."/>
            <person name="Lorenzi H."/>
            <person name="Galac M."/>
        </authorList>
    </citation>
    <scope>NUCLEOTIDE SEQUENCE [LARGE SCALE GENOMIC DNA]</scope>
    <source>
        <strain evidence="4 5">EAF2021</strain>
    </source>
</reference>
<dbReference type="InterPro" id="IPR000008">
    <property type="entry name" value="C2_dom"/>
</dbReference>
<dbReference type="PROSITE" id="PS50011">
    <property type="entry name" value="PROTEIN_KINASE_DOM"/>
    <property type="match status" value="1"/>
</dbReference>
<evidence type="ECO:0000313" key="5">
    <source>
        <dbReference type="Proteomes" id="UP001470230"/>
    </source>
</evidence>
<accession>A0ABR2KPX0</accession>
<feature type="domain" description="Protein kinase" evidence="3">
    <location>
        <begin position="1"/>
        <end position="242"/>
    </location>
</feature>
<keyword evidence="1" id="KW-0175">Coiled coil</keyword>
<feature type="coiled-coil region" evidence="1">
    <location>
        <begin position="271"/>
        <end position="298"/>
    </location>
</feature>
<proteinExistence type="predicted"/>
<organism evidence="4 5">
    <name type="scientific">Tritrichomonas musculus</name>
    <dbReference type="NCBI Taxonomy" id="1915356"/>
    <lineage>
        <taxon>Eukaryota</taxon>
        <taxon>Metamonada</taxon>
        <taxon>Parabasalia</taxon>
        <taxon>Tritrichomonadida</taxon>
        <taxon>Tritrichomonadidae</taxon>
        <taxon>Tritrichomonas</taxon>
    </lineage>
</organism>
<dbReference type="SMART" id="SM00239">
    <property type="entry name" value="C2"/>
    <property type="match status" value="2"/>
</dbReference>
<evidence type="ECO:0000259" key="3">
    <source>
        <dbReference type="PROSITE" id="PS50011"/>
    </source>
</evidence>
<dbReference type="PROSITE" id="PS50004">
    <property type="entry name" value="C2"/>
    <property type="match status" value="2"/>
</dbReference>
<evidence type="ECO:0000259" key="2">
    <source>
        <dbReference type="PROSITE" id="PS50004"/>
    </source>
</evidence>
<feature type="domain" description="C2" evidence="2">
    <location>
        <begin position="533"/>
        <end position="655"/>
    </location>
</feature>
<feature type="coiled-coil region" evidence="1">
    <location>
        <begin position="375"/>
        <end position="406"/>
    </location>
</feature>
<protein>
    <recommendedName>
        <fullName evidence="6">Protein kinase domain containing protein</fullName>
    </recommendedName>
</protein>
<gene>
    <name evidence="4" type="ORF">M9Y10_030360</name>
</gene>
<dbReference type="Pfam" id="PF00069">
    <property type="entry name" value="Pkinase"/>
    <property type="match status" value="1"/>
</dbReference>
<dbReference type="EMBL" id="JAPFFF010000004">
    <property type="protein sequence ID" value="KAK8893096.1"/>
    <property type="molecule type" value="Genomic_DNA"/>
</dbReference>